<accession>A0A1H8HLA1</accession>
<evidence type="ECO:0000313" key="2">
    <source>
        <dbReference type="Proteomes" id="UP000198984"/>
    </source>
</evidence>
<sequence>MLFLGCTQRVRQNNANEVKIDTPVVATAIREDVERVIYDLNNDNRPDTITLTTPPAEGDPGLFQTITISFNGMHQQSFKAKDVWDLVDSSFLAVTKNEVPSKQVFIHKEPGQTLIFLFGYIYGAGRGEFSIIRIRDNKAKLVFDDHLDNPLQLTDFDNDGKAELLGRNEGEMYMDIDSINARIGVYFPFYIYSFKDSCIIDETMTQQYNEDNYVWAGLKYREDIKVAYPNDGSRPYIIQ</sequence>
<dbReference type="SUPFAM" id="SSF69318">
    <property type="entry name" value="Integrin alpha N-terminal domain"/>
    <property type="match status" value="1"/>
</dbReference>
<dbReference type="Proteomes" id="UP000198984">
    <property type="component" value="Unassembled WGS sequence"/>
</dbReference>
<name>A0A1H8HLA1_9BACT</name>
<proteinExistence type="predicted"/>
<reference evidence="1 2" key="1">
    <citation type="submission" date="2016-10" db="EMBL/GenBank/DDBJ databases">
        <authorList>
            <person name="de Groot N.N."/>
        </authorList>
    </citation>
    <scope>NUCLEOTIDE SEQUENCE [LARGE SCALE GENOMIC DNA]</scope>
    <source>
        <strain evidence="1 2">DSM 21039</strain>
    </source>
</reference>
<gene>
    <name evidence="1" type="ORF">SAMN04488505_11183</name>
</gene>
<protein>
    <recommendedName>
        <fullName evidence="3">Repeat domain-containing protein</fullName>
    </recommendedName>
</protein>
<evidence type="ECO:0008006" key="3">
    <source>
        <dbReference type="Google" id="ProtNLM"/>
    </source>
</evidence>
<evidence type="ECO:0000313" key="1">
    <source>
        <dbReference type="EMBL" id="SEN56378.1"/>
    </source>
</evidence>
<keyword evidence="2" id="KW-1185">Reference proteome</keyword>
<dbReference type="AlphaFoldDB" id="A0A1H8HLA1"/>
<dbReference type="InterPro" id="IPR028994">
    <property type="entry name" value="Integrin_alpha_N"/>
</dbReference>
<organism evidence="1 2">
    <name type="scientific">Chitinophaga rupis</name>
    <dbReference type="NCBI Taxonomy" id="573321"/>
    <lineage>
        <taxon>Bacteria</taxon>
        <taxon>Pseudomonadati</taxon>
        <taxon>Bacteroidota</taxon>
        <taxon>Chitinophagia</taxon>
        <taxon>Chitinophagales</taxon>
        <taxon>Chitinophagaceae</taxon>
        <taxon>Chitinophaga</taxon>
    </lineage>
</organism>
<dbReference type="EMBL" id="FOBB01000011">
    <property type="protein sequence ID" value="SEN56378.1"/>
    <property type="molecule type" value="Genomic_DNA"/>
</dbReference>